<dbReference type="EMBL" id="ML977220">
    <property type="protein sequence ID" value="KAF1980789.1"/>
    <property type="molecule type" value="Genomic_DNA"/>
</dbReference>
<dbReference type="Proteomes" id="UP000800041">
    <property type="component" value="Unassembled WGS sequence"/>
</dbReference>
<name>A0A6G1GJ49_9PEZI</name>
<reference evidence="2" key="1">
    <citation type="journal article" date="2020" name="Stud. Mycol.">
        <title>101 Dothideomycetes genomes: a test case for predicting lifestyles and emergence of pathogens.</title>
        <authorList>
            <person name="Haridas S."/>
            <person name="Albert R."/>
            <person name="Binder M."/>
            <person name="Bloem J."/>
            <person name="Labutti K."/>
            <person name="Salamov A."/>
            <person name="Andreopoulos B."/>
            <person name="Baker S."/>
            <person name="Barry K."/>
            <person name="Bills G."/>
            <person name="Bluhm B."/>
            <person name="Cannon C."/>
            <person name="Castanera R."/>
            <person name="Culley D."/>
            <person name="Daum C."/>
            <person name="Ezra D."/>
            <person name="Gonzalez J."/>
            <person name="Henrissat B."/>
            <person name="Kuo A."/>
            <person name="Liang C."/>
            <person name="Lipzen A."/>
            <person name="Lutzoni F."/>
            <person name="Magnuson J."/>
            <person name="Mondo S."/>
            <person name="Nolan M."/>
            <person name="Ohm R."/>
            <person name="Pangilinan J."/>
            <person name="Park H.-J."/>
            <person name="Ramirez L."/>
            <person name="Alfaro M."/>
            <person name="Sun H."/>
            <person name="Tritt A."/>
            <person name="Yoshinaga Y."/>
            <person name="Zwiers L.-H."/>
            <person name="Turgeon B."/>
            <person name="Goodwin S."/>
            <person name="Spatafora J."/>
            <person name="Crous P."/>
            <person name="Grigoriev I."/>
        </authorList>
    </citation>
    <scope>NUCLEOTIDE SEQUENCE</scope>
    <source>
        <strain evidence="2">CBS 113979</strain>
    </source>
</reference>
<accession>A0A6G1GJ49</accession>
<feature type="compositionally biased region" description="Basic and acidic residues" evidence="1">
    <location>
        <begin position="156"/>
        <end position="176"/>
    </location>
</feature>
<feature type="region of interest" description="Disordered" evidence="1">
    <location>
        <begin position="108"/>
        <end position="131"/>
    </location>
</feature>
<evidence type="ECO:0000256" key="1">
    <source>
        <dbReference type="SAM" id="MobiDB-lite"/>
    </source>
</evidence>
<dbReference type="AlphaFoldDB" id="A0A6G1GJ49"/>
<protein>
    <submittedName>
        <fullName evidence="2">Uncharacterized protein</fullName>
    </submittedName>
</protein>
<evidence type="ECO:0000313" key="2">
    <source>
        <dbReference type="EMBL" id="KAF1980789.1"/>
    </source>
</evidence>
<gene>
    <name evidence="2" type="ORF">K402DRAFT_425936</name>
</gene>
<feature type="compositionally biased region" description="Basic and acidic residues" evidence="1">
    <location>
        <begin position="108"/>
        <end position="117"/>
    </location>
</feature>
<evidence type="ECO:0000313" key="3">
    <source>
        <dbReference type="Proteomes" id="UP000800041"/>
    </source>
</evidence>
<organism evidence="2 3">
    <name type="scientific">Aulographum hederae CBS 113979</name>
    <dbReference type="NCBI Taxonomy" id="1176131"/>
    <lineage>
        <taxon>Eukaryota</taxon>
        <taxon>Fungi</taxon>
        <taxon>Dikarya</taxon>
        <taxon>Ascomycota</taxon>
        <taxon>Pezizomycotina</taxon>
        <taxon>Dothideomycetes</taxon>
        <taxon>Pleosporomycetidae</taxon>
        <taxon>Aulographales</taxon>
        <taxon>Aulographaceae</taxon>
    </lineage>
</organism>
<proteinExistence type="predicted"/>
<sequence>MASNNSDQKDPLLPSTDSLKDLRTQILTHAKPIFPRKMNLEVTTQWKLADKAKHASAKESNNSNAEAKHWPIVGELLATESLFDSDADALAALLELVFDMSREESGAGIKAREKEAANAEEETTELKTQREAAKETAIEEKGAEVMATNKTTGNEETDHRQSENYNENERDKNHERDQFRGVMMDESTKLYAKMKYSSDLDMRQEAKIWKAIEKYRIQHRGHLIISSSEIDFGHSIHLASKSSDKVVVTAAKKVEELQEQWLRVIGR</sequence>
<keyword evidence="3" id="KW-1185">Reference proteome</keyword>
<feature type="region of interest" description="Disordered" evidence="1">
    <location>
        <begin position="147"/>
        <end position="176"/>
    </location>
</feature>